<dbReference type="AlphaFoldDB" id="A0A938BRS1"/>
<reference evidence="1" key="1">
    <citation type="submission" date="2019-03" db="EMBL/GenBank/DDBJ databases">
        <title>Lake Tanganyika Metagenome-Assembled Genomes (MAGs).</title>
        <authorList>
            <person name="Tran P."/>
        </authorList>
    </citation>
    <scope>NUCLEOTIDE SEQUENCE</scope>
    <source>
        <strain evidence="1">M_DeepCast_400m_m2_100</strain>
    </source>
</reference>
<evidence type="ECO:0000313" key="2">
    <source>
        <dbReference type="Proteomes" id="UP000748308"/>
    </source>
</evidence>
<dbReference type="Proteomes" id="UP000748308">
    <property type="component" value="Unassembled WGS sequence"/>
</dbReference>
<comment type="caution">
    <text evidence="1">The sequence shown here is derived from an EMBL/GenBank/DDBJ whole genome shotgun (WGS) entry which is preliminary data.</text>
</comment>
<protein>
    <submittedName>
        <fullName evidence="1">Uncharacterized protein</fullName>
    </submittedName>
</protein>
<sequence length="68" mass="7624">MPTTGAKFQEAEATLPADLRDIYRRLVQDYEDLTTLHFGRGYVAYKVLADLVLAGWRPAAEPREGAVE</sequence>
<gene>
    <name evidence="1" type="ORF">FJY75_12260</name>
</gene>
<evidence type="ECO:0000313" key="1">
    <source>
        <dbReference type="EMBL" id="MBM3318615.1"/>
    </source>
</evidence>
<name>A0A938BRS1_UNCEI</name>
<organism evidence="1 2">
    <name type="scientific">Eiseniibacteriota bacterium</name>
    <dbReference type="NCBI Taxonomy" id="2212470"/>
    <lineage>
        <taxon>Bacteria</taxon>
        <taxon>Candidatus Eiseniibacteriota</taxon>
    </lineage>
</organism>
<proteinExistence type="predicted"/>
<dbReference type="EMBL" id="VGIY01000418">
    <property type="protein sequence ID" value="MBM3318615.1"/>
    <property type="molecule type" value="Genomic_DNA"/>
</dbReference>
<accession>A0A938BRS1</accession>